<dbReference type="Gene3D" id="3.10.350.10">
    <property type="entry name" value="LysM domain"/>
    <property type="match status" value="1"/>
</dbReference>
<dbReference type="InterPro" id="IPR018392">
    <property type="entry name" value="LysM"/>
</dbReference>
<dbReference type="GO" id="GO:0032153">
    <property type="term" value="C:cell division site"/>
    <property type="evidence" value="ECO:0007669"/>
    <property type="project" value="TreeGrafter"/>
</dbReference>
<dbReference type="GO" id="GO:0004222">
    <property type="term" value="F:metalloendopeptidase activity"/>
    <property type="evidence" value="ECO:0007669"/>
    <property type="project" value="TreeGrafter"/>
</dbReference>
<proteinExistence type="inferred from homology"/>
<name>U3U906_9GAMM</name>
<dbReference type="PANTHER" id="PTHR21666:SF263">
    <property type="entry name" value="MUREIN HYDROLASE ACTIVATOR NLPD"/>
    <property type="match status" value="1"/>
</dbReference>
<dbReference type="PROSITE" id="PS51782">
    <property type="entry name" value="LYSM"/>
    <property type="match status" value="1"/>
</dbReference>
<dbReference type="Pfam" id="PF01551">
    <property type="entry name" value="Peptidase_M23"/>
    <property type="match status" value="1"/>
</dbReference>
<accession>U3U906</accession>
<dbReference type="eggNOG" id="COG0739">
    <property type="taxonomic scope" value="Bacteria"/>
</dbReference>
<keyword evidence="4" id="KW-1185">Reference proteome</keyword>
<dbReference type="Proteomes" id="UP000016900">
    <property type="component" value="Chromosome"/>
</dbReference>
<dbReference type="STRING" id="1235990.BMSBPS_0640"/>
<sequence>MSTITSSLSNTMLTKQNKKEVNGSKSTVFSKKHQLNDHKYMVYNRNYIKIPKKIYHFNIYTVQNDDTLFYITWVTGNNVRNLAKYNKISKPYIVIHAQILKVRVNKKTNSSSSIINKKNDTQNNIVNNIQQSKIKCNPVIQQPICAVNLVTASDHKLFISKKLNNKVILSVSKAPLVTQTTSWYWPTHGKIISEFSSAEHGNKGIDIGGSYGQPVFATASGKVVYSGNALHGYGNLIIIKHDNNYLSAYAHNNTVLVKEKQQVKAGQKIATMGKTDINSVRLHFEIRYKGKSVNPLLYLPKQSYGRMN</sequence>
<dbReference type="Gene3D" id="2.70.70.10">
    <property type="entry name" value="Glucose Permease (Domain IIA)"/>
    <property type="match status" value="1"/>
</dbReference>
<dbReference type="CDD" id="cd12797">
    <property type="entry name" value="M23_peptidase"/>
    <property type="match status" value="1"/>
</dbReference>
<dbReference type="SUPFAM" id="SSF51261">
    <property type="entry name" value="Duplicated hybrid motif"/>
    <property type="match status" value="1"/>
</dbReference>
<reference evidence="3 4" key="1">
    <citation type="submission" date="2012-10" db="EMBL/GenBank/DDBJ databases">
        <title>Genome sequence of the symbiont of the pentatomidae stink bug Halyomorpha halys.</title>
        <authorList>
            <person name="Kobayashi H."/>
            <person name="Fujii-Muramatsu R."/>
            <person name="Takeishi K."/>
            <person name="Noda H."/>
        </authorList>
    </citation>
    <scope>NUCLEOTIDE SEQUENCE [LARGE SCALE GENOMIC DNA]</scope>
</reference>
<dbReference type="PANTHER" id="PTHR21666">
    <property type="entry name" value="PEPTIDASE-RELATED"/>
    <property type="match status" value="1"/>
</dbReference>
<comment type="similarity">
    <text evidence="1">Belongs to the E.coli NlpD/Haemophilus LppB family.</text>
</comment>
<dbReference type="AlphaFoldDB" id="U3U906"/>
<evidence type="ECO:0000313" key="3">
    <source>
        <dbReference type="EMBL" id="BAO00148.1"/>
    </source>
</evidence>
<organism evidence="3 4">
    <name type="scientific">Candidatus Pantoea carbekii</name>
    <dbReference type="NCBI Taxonomy" id="1235990"/>
    <lineage>
        <taxon>Bacteria</taxon>
        <taxon>Pseudomonadati</taxon>
        <taxon>Pseudomonadota</taxon>
        <taxon>Gammaproteobacteria</taxon>
        <taxon>Enterobacterales</taxon>
        <taxon>Erwiniaceae</taxon>
        <taxon>Pantoea</taxon>
    </lineage>
</organism>
<dbReference type="InterPro" id="IPR036779">
    <property type="entry name" value="LysM_dom_sf"/>
</dbReference>
<dbReference type="InterPro" id="IPR016047">
    <property type="entry name" value="M23ase_b-sheet_dom"/>
</dbReference>
<dbReference type="KEGG" id="hhs:HHS_01780"/>
<dbReference type="GO" id="GO:0009279">
    <property type="term" value="C:cell outer membrane"/>
    <property type="evidence" value="ECO:0007669"/>
    <property type="project" value="TreeGrafter"/>
</dbReference>
<dbReference type="eggNOG" id="COG1388">
    <property type="taxonomic scope" value="Bacteria"/>
</dbReference>
<gene>
    <name evidence="3" type="ORF">HHS_01780</name>
</gene>
<dbReference type="InterPro" id="IPR011055">
    <property type="entry name" value="Dup_hybrid_motif"/>
</dbReference>
<evidence type="ECO:0000256" key="1">
    <source>
        <dbReference type="ARBA" id="ARBA00038420"/>
    </source>
</evidence>
<evidence type="ECO:0000313" key="4">
    <source>
        <dbReference type="Proteomes" id="UP000016900"/>
    </source>
</evidence>
<dbReference type="NCBIfam" id="NF008123">
    <property type="entry name" value="PRK10871.1"/>
    <property type="match status" value="1"/>
</dbReference>
<protein>
    <recommendedName>
        <fullName evidence="2">LysM domain-containing protein</fullName>
    </recommendedName>
</protein>
<feature type="domain" description="LysM" evidence="2">
    <location>
        <begin position="58"/>
        <end position="102"/>
    </location>
</feature>
<dbReference type="InterPro" id="IPR050570">
    <property type="entry name" value="Cell_wall_metabolism_enzyme"/>
</dbReference>
<evidence type="ECO:0000259" key="2">
    <source>
        <dbReference type="PROSITE" id="PS51782"/>
    </source>
</evidence>
<dbReference type="EMBL" id="AP012554">
    <property type="protein sequence ID" value="BAO00148.1"/>
    <property type="molecule type" value="Genomic_DNA"/>
</dbReference>
<dbReference type="PATRIC" id="fig|1235990.3.peg.178"/>